<reference evidence="4 7" key="2">
    <citation type="submission" date="2020-11" db="EMBL/GenBank/DDBJ databases">
        <title>Enhanced detection system for hospital associated transmission using whole genome sequencing surveillance.</title>
        <authorList>
            <person name="Harrison L.H."/>
            <person name="Van Tyne D."/>
            <person name="Marsh J.W."/>
            <person name="Griffith M.P."/>
            <person name="Snyder D.J."/>
            <person name="Cooper V.S."/>
            <person name="Mustapha M."/>
        </authorList>
    </citation>
    <scope>NUCLEOTIDE SEQUENCE [LARGE SCALE GENOMIC DNA]</scope>
    <source>
        <strain evidence="4 7">SER00230</strain>
    </source>
</reference>
<evidence type="ECO:0000313" key="4">
    <source>
        <dbReference type="EMBL" id="MBH1932442.1"/>
    </source>
</evidence>
<dbReference type="EMBL" id="LR134493">
    <property type="protein sequence ID" value="VEI66635.1"/>
    <property type="molecule type" value="Genomic_DNA"/>
</dbReference>
<evidence type="ECO:0000313" key="5">
    <source>
        <dbReference type="EMBL" id="VEI66635.1"/>
    </source>
</evidence>
<dbReference type="Proteomes" id="UP000281904">
    <property type="component" value="Chromosome"/>
</dbReference>
<evidence type="ECO:0000313" key="7">
    <source>
        <dbReference type="Proteomes" id="UP000624159"/>
    </source>
</evidence>
<sequence>MPDRVRWPILLMLLISLAVWALSGRAGEQQMNQQTTPFNGLDSQPLALAVAAGDTARIAALATPQALGERGEQGITQLQWAILRQQPGSVQALLDAGADVAQTGMDGNSALHIAAMVADAGYLAQLLAQQPSVVDVRNAVSGATPLAAAVLAGRPTQVRQLLDAAADSRLADRVGDTPLHIAARINAPQVALMLLQNGADAAAVNQQGLTFQAYFAQTPRHLQNDAMRQARQQLDDWLQAHRLAARYRVS</sequence>
<dbReference type="SMART" id="SM00248">
    <property type="entry name" value="ANK"/>
    <property type="match status" value="4"/>
</dbReference>
<evidence type="ECO:0000256" key="2">
    <source>
        <dbReference type="ARBA" id="ARBA00023043"/>
    </source>
</evidence>
<keyword evidence="1" id="KW-0677">Repeat</keyword>
<keyword evidence="7" id="KW-1185">Reference proteome</keyword>
<feature type="repeat" description="ANK" evidence="3">
    <location>
        <begin position="141"/>
        <end position="173"/>
    </location>
</feature>
<keyword evidence="2 3" id="KW-0040">ANK repeat</keyword>
<dbReference type="PANTHER" id="PTHR24198:SF165">
    <property type="entry name" value="ANKYRIN REPEAT-CONTAINING PROTEIN-RELATED"/>
    <property type="match status" value="1"/>
</dbReference>
<dbReference type="PROSITE" id="PS50297">
    <property type="entry name" value="ANK_REP_REGION"/>
    <property type="match status" value="1"/>
</dbReference>
<dbReference type="AlphaFoldDB" id="A0A3S4Y0S9"/>
<evidence type="ECO:0000256" key="3">
    <source>
        <dbReference type="PROSITE-ProRule" id="PRU00023"/>
    </source>
</evidence>
<organism evidence="5 6">
    <name type="scientific">Serratia rubidaea</name>
    <name type="common">Serratia marinorubra</name>
    <dbReference type="NCBI Taxonomy" id="61652"/>
    <lineage>
        <taxon>Bacteria</taxon>
        <taxon>Pseudomonadati</taxon>
        <taxon>Pseudomonadota</taxon>
        <taxon>Gammaproteobacteria</taxon>
        <taxon>Enterobacterales</taxon>
        <taxon>Yersiniaceae</taxon>
        <taxon>Serratia</taxon>
    </lineage>
</organism>
<dbReference type="Proteomes" id="UP000624159">
    <property type="component" value="Unassembled WGS sequence"/>
</dbReference>
<dbReference type="PANTHER" id="PTHR24198">
    <property type="entry name" value="ANKYRIN REPEAT AND PROTEIN KINASE DOMAIN-CONTAINING PROTEIN"/>
    <property type="match status" value="1"/>
</dbReference>
<accession>A0A3S4Y0S9</accession>
<dbReference type="SUPFAM" id="SSF48403">
    <property type="entry name" value="Ankyrin repeat"/>
    <property type="match status" value="1"/>
</dbReference>
<feature type="repeat" description="ANK" evidence="3">
    <location>
        <begin position="174"/>
        <end position="206"/>
    </location>
</feature>
<reference evidence="5 6" key="1">
    <citation type="submission" date="2018-12" db="EMBL/GenBank/DDBJ databases">
        <authorList>
            <consortium name="Pathogen Informatics"/>
        </authorList>
    </citation>
    <scope>NUCLEOTIDE SEQUENCE [LARGE SCALE GENOMIC DNA]</scope>
    <source>
        <strain evidence="5 6">NCTC10036</strain>
    </source>
</reference>
<dbReference type="PROSITE" id="PS50088">
    <property type="entry name" value="ANK_REPEAT"/>
    <property type="match status" value="3"/>
</dbReference>
<gene>
    <name evidence="4" type="ORF">I5U13_22560</name>
    <name evidence="5" type="ORF">NCTC10036_02724</name>
</gene>
<evidence type="ECO:0000313" key="6">
    <source>
        <dbReference type="Proteomes" id="UP000281904"/>
    </source>
</evidence>
<evidence type="ECO:0000256" key="1">
    <source>
        <dbReference type="ARBA" id="ARBA00022737"/>
    </source>
</evidence>
<feature type="repeat" description="ANK" evidence="3">
    <location>
        <begin position="106"/>
        <end position="139"/>
    </location>
</feature>
<dbReference type="RefSeq" id="WP_126531638.1">
    <property type="nucleotide sequence ID" value="NZ_JADULK010000018.1"/>
</dbReference>
<dbReference type="Gene3D" id="1.25.40.20">
    <property type="entry name" value="Ankyrin repeat-containing domain"/>
    <property type="match status" value="2"/>
</dbReference>
<name>A0A3S4Y0S9_SERRU</name>
<protein>
    <submittedName>
        <fullName evidence="4">Ankyrin repeat domain-containing protein</fullName>
    </submittedName>
    <submittedName>
        <fullName evidence="5">Ribulose-5-phosphate 4-epimerase and related epimerases and aldolases</fullName>
    </submittedName>
</protein>
<dbReference type="InterPro" id="IPR036770">
    <property type="entry name" value="Ankyrin_rpt-contain_sf"/>
</dbReference>
<dbReference type="InterPro" id="IPR002110">
    <property type="entry name" value="Ankyrin_rpt"/>
</dbReference>
<dbReference type="Pfam" id="PF12796">
    <property type="entry name" value="Ank_2"/>
    <property type="match status" value="1"/>
</dbReference>
<dbReference type="EMBL" id="JADULK010000018">
    <property type="protein sequence ID" value="MBH1932442.1"/>
    <property type="molecule type" value="Genomic_DNA"/>
</dbReference>
<proteinExistence type="predicted"/>